<proteinExistence type="predicted"/>
<gene>
    <name evidence="2" type="ORF">O181_099769</name>
</gene>
<keyword evidence="1" id="KW-0472">Membrane</keyword>
<dbReference type="OrthoDB" id="3929326at2759"/>
<keyword evidence="1" id="KW-1133">Transmembrane helix</keyword>
<accession>A0A9Q3JDB9</accession>
<comment type="caution">
    <text evidence="2">The sequence shown here is derived from an EMBL/GenBank/DDBJ whole genome shotgun (WGS) entry which is preliminary data.</text>
</comment>
<dbReference type="Proteomes" id="UP000765509">
    <property type="component" value="Unassembled WGS sequence"/>
</dbReference>
<keyword evidence="1" id="KW-0812">Transmembrane</keyword>
<feature type="transmembrane region" description="Helical" evidence="1">
    <location>
        <begin position="6"/>
        <end position="24"/>
    </location>
</feature>
<evidence type="ECO:0000313" key="2">
    <source>
        <dbReference type="EMBL" id="MBW0560054.1"/>
    </source>
</evidence>
<evidence type="ECO:0000313" key="3">
    <source>
        <dbReference type="Proteomes" id="UP000765509"/>
    </source>
</evidence>
<evidence type="ECO:0000256" key="1">
    <source>
        <dbReference type="SAM" id="Phobius"/>
    </source>
</evidence>
<dbReference type="EMBL" id="AVOT02069045">
    <property type="protein sequence ID" value="MBW0560054.1"/>
    <property type="molecule type" value="Genomic_DNA"/>
</dbReference>
<reference evidence="2" key="1">
    <citation type="submission" date="2021-03" db="EMBL/GenBank/DDBJ databases">
        <title>Draft genome sequence of rust myrtle Austropuccinia psidii MF-1, a brazilian biotype.</title>
        <authorList>
            <person name="Quecine M.C."/>
            <person name="Pachon D.M.R."/>
            <person name="Bonatelli M.L."/>
            <person name="Correr F.H."/>
            <person name="Franceschini L.M."/>
            <person name="Leite T.F."/>
            <person name="Margarido G.R.A."/>
            <person name="Almeida C.A."/>
            <person name="Ferrarezi J.A."/>
            <person name="Labate C.A."/>
        </authorList>
    </citation>
    <scope>NUCLEOTIDE SEQUENCE</scope>
    <source>
        <strain evidence="2">MF-1</strain>
    </source>
</reference>
<dbReference type="AlphaFoldDB" id="A0A9Q3JDB9"/>
<name>A0A9Q3JDB9_9BASI</name>
<protein>
    <submittedName>
        <fullName evidence="2">Uncharacterized protein</fullName>
    </submittedName>
</protein>
<sequence length="87" mass="9985">MFGWYLGYTIGLWYIGCHACALVLSHRLTENKHPTFPVILIKPYQPAGKELFPLRNPTPLTVPPVEQNRDKNIKKAIEERGLRGKNQ</sequence>
<keyword evidence="3" id="KW-1185">Reference proteome</keyword>
<organism evidence="2 3">
    <name type="scientific">Austropuccinia psidii MF-1</name>
    <dbReference type="NCBI Taxonomy" id="1389203"/>
    <lineage>
        <taxon>Eukaryota</taxon>
        <taxon>Fungi</taxon>
        <taxon>Dikarya</taxon>
        <taxon>Basidiomycota</taxon>
        <taxon>Pucciniomycotina</taxon>
        <taxon>Pucciniomycetes</taxon>
        <taxon>Pucciniales</taxon>
        <taxon>Sphaerophragmiaceae</taxon>
        <taxon>Austropuccinia</taxon>
    </lineage>
</organism>